<evidence type="ECO:0000256" key="1">
    <source>
        <dbReference type="ARBA" id="ARBA00004496"/>
    </source>
</evidence>
<evidence type="ECO:0000313" key="8">
    <source>
        <dbReference type="EMBL" id="CEP64771.1"/>
    </source>
</evidence>
<comment type="subcellular location">
    <subcellularLocation>
        <location evidence="1">Cytoplasm</location>
    </subcellularLocation>
</comment>
<organism evidence="8 9">
    <name type="scientific">Lachancea lanzarotensis</name>
    <dbReference type="NCBI Taxonomy" id="1245769"/>
    <lineage>
        <taxon>Eukaryota</taxon>
        <taxon>Fungi</taxon>
        <taxon>Dikarya</taxon>
        <taxon>Ascomycota</taxon>
        <taxon>Saccharomycotina</taxon>
        <taxon>Saccharomycetes</taxon>
        <taxon>Saccharomycetales</taxon>
        <taxon>Saccharomycetaceae</taxon>
        <taxon>Lachancea</taxon>
    </lineage>
</organism>
<dbReference type="AlphaFoldDB" id="A0A0C7NA81"/>
<dbReference type="InterPro" id="IPR011047">
    <property type="entry name" value="Quinoprotein_ADH-like_sf"/>
</dbReference>
<dbReference type="STRING" id="1245769.A0A0C7NA81"/>
<evidence type="ECO:0000256" key="3">
    <source>
        <dbReference type="ARBA" id="ARBA00022574"/>
    </source>
</evidence>
<dbReference type="SMART" id="SM00320">
    <property type="entry name" value="WD40"/>
    <property type="match status" value="6"/>
</dbReference>
<dbReference type="Pfam" id="PF00400">
    <property type="entry name" value="WD40"/>
    <property type="match status" value="3"/>
</dbReference>
<dbReference type="SUPFAM" id="SSF50998">
    <property type="entry name" value="Quinoprotein alcohol dehydrogenase-like"/>
    <property type="match status" value="1"/>
</dbReference>
<keyword evidence="5" id="KW-0677">Repeat</keyword>
<dbReference type="InterPro" id="IPR051973">
    <property type="entry name" value="tRNA_Anticodon_Mtase-Reg"/>
</dbReference>
<gene>
    <name evidence="8" type="ORF">LALA0_S13e02630g</name>
</gene>
<evidence type="ECO:0000256" key="7">
    <source>
        <dbReference type="PROSITE-ProRule" id="PRU00221"/>
    </source>
</evidence>
<dbReference type="InterPro" id="IPR019775">
    <property type="entry name" value="WD40_repeat_CS"/>
</dbReference>
<proteinExistence type="inferred from homology"/>
<comment type="similarity">
    <text evidence="6">Belongs to the WD repeat WDR6 family.</text>
</comment>
<evidence type="ECO:0000256" key="6">
    <source>
        <dbReference type="ARBA" id="ARBA00038255"/>
    </source>
</evidence>
<dbReference type="OrthoDB" id="66881at2759"/>
<keyword evidence="3 7" id="KW-0853">WD repeat</keyword>
<dbReference type="GO" id="GO:0002130">
    <property type="term" value="P:wobble position ribose methylation"/>
    <property type="evidence" value="ECO:0007669"/>
    <property type="project" value="EnsemblFungi"/>
</dbReference>
<evidence type="ECO:0000256" key="4">
    <source>
        <dbReference type="ARBA" id="ARBA00022694"/>
    </source>
</evidence>
<feature type="repeat" description="WD" evidence="7">
    <location>
        <begin position="220"/>
        <end position="261"/>
    </location>
</feature>
<name>A0A0C7NA81_9SACH</name>
<accession>A0A0C7NA81</accession>
<reference evidence="8 9" key="1">
    <citation type="submission" date="2014-12" db="EMBL/GenBank/DDBJ databases">
        <authorList>
            <person name="Neuveglise Cecile"/>
        </authorList>
    </citation>
    <scope>NUCLEOTIDE SEQUENCE [LARGE SCALE GENOMIC DNA]</scope>
    <source>
        <strain evidence="8 9">CBS 12615</strain>
    </source>
</reference>
<dbReference type="PANTHER" id="PTHR14344:SF3">
    <property type="entry name" value="WD REPEAT-CONTAINING PROTEIN 6"/>
    <property type="match status" value="1"/>
</dbReference>
<dbReference type="PROSITE" id="PS50082">
    <property type="entry name" value="WD_REPEATS_2"/>
    <property type="match status" value="2"/>
</dbReference>
<dbReference type="RefSeq" id="XP_022630975.1">
    <property type="nucleotide sequence ID" value="XM_022773399.1"/>
</dbReference>
<dbReference type="PROSITE" id="PS00678">
    <property type="entry name" value="WD_REPEATS_1"/>
    <property type="match status" value="2"/>
</dbReference>
<feature type="repeat" description="WD" evidence="7">
    <location>
        <begin position="178"/>
        <end position="219"/>
    </location>
</feature>
<dbReference type="EMBL" id="LN736372">
    <property type="protein sequence ID" value="CEP64771.1"/>
    <property type="molecule type" value="Genomic_DNA"/>
</dbReference>
<evidence type="ECO:0000256" key="2">
    <source>
        <dbReference type="ARBA" id="ARBA00022490"/>
    </source>
</evidence>
<sequence length="998" mass="111937">MALRVEQLSHYGPSISVKFHGNYVFAGYGVYVQVYEVFSGKLLNECRVFQRNKVHGLSIKNDTVMVYGARSVSIVSVASLLSSRDQLGLEKLCPEWITSAEFSFDGKTVFLLTSYNKVLCCDLGLVVLKTRAVYGERSILYSGTITVRGTEKVQINAGTVMDGVLVWDLFSEQNMHHLTGHEGSIFYVTASKNGRYVASCSDDRSIKLWDLESGNLLSTGWGHSARIWNLQFFDNDSKLMSASEDCTCRVWNVCQSTCVLTQSESYEVHMSKSVWGLDVDSDRMIAVTSGNDGRIKLTDLKSRSRVGDEIQSFSLEDISAHGMSFSSKEIIKGFFWLRFGLVVITSEGSMIKYNDFNATWSPVFTNHKFRNFSVMTGVQKLNLVILANGVGDILIVKFSEDGSQILETLEAAVPELSKVTNCLVDSFKDDLFVILQSPNPKDHLHCFKINSRSLEVSAMYRFPRPHNFSANCMAYHNNYLLIGSKFSSLAVFSLTDDHQPPHLLNRLLPGDTITSLTFVEQLNDGKCLFSVTDRDGFYCFTAINMETGEAESVLQNRTSKRFLEGAFYDVNGDYITYGFKSNYFESYNETQQFEIMNELCGGSHRQWIFSPNYGSNEYVFAYVKASRLNIRKLHKPTFPQMLRNGIHGREMRDVSLHPGLYGKDQRLFCSGAEDTTIKLNSIEESGESRSVWTFRKHTSGLQRCKFVSNEFFISSAAREELYLWKISTNFVSNPYMKAIATLPTSAKLPDLRIMDFDVRFIEDSQDFVLVTIYSDSAIKLWYFDHKSEKFTLFASGTYETCCLLNAELLPLKDSLLLIVSPSDGHLAIWDITESLPLNVKNGKLQDSFSGVSTISALPPYFTRFLVHRAGVKFLQVKQTDDASCLLYTGGDDNAVAISELKMGKEEHSVTWKILSIDETAAASTVTAGSLIDNGNALLTASVDQRLKYYDIRENRLELKDVMYTTNADTGCLDATSTPDGTLLLVGGVGFSVWRLNSA</sequence>
<dbReference type="InterPro" id="IPR036322">
    <property type="entry name" value="WD40_repeat_dom_sf"/>
</dbReference>
<dbReference type="PROSITE" id="PS50294">
    <property type="entry name" value="WD_REPEATS_REGION"/>
    <property type="match status" value="2"/>
</dbReference>
<evidence type="ECO:0000313" key="9">
    <source>
        <dbReference type="Proteomes" id="UP000054304"/>
    </source>
</evidence>
<keyword evidence="2" id="KW-0963">Cytoplasm</keyword>
<dbReference type="PANTHER" id="PTHR14344">
    <property type="entry name" value="WD REPEAT PROTEIN"/>
    <property type="match status" value="1"/>
</dbReference>
<dbReference type="GO" id="GO:0005768">
    <property type="term" value="C:endosome"/>
    <property type="evidence" value="ECO:0007669"/>
    <property type="project" value="EnsemblFungi"/>
</dbReference>
<dbReference type="SUPFAM" id="SSF50978">
    <property type="entry name" value="WD40 repeat-like"/>
    <property type="match status" value="1"/>
</dbReference>
<dbReference type="InterPro" id="IPR001680">
    <property type="entry name" value="WD40_rpt"/>
</dbReference>
<dbReference type="Proteomes" id="UP000054304">
    <property type="component" value="Unassembled WGS sequence"/>
</dbReference>
<dbReference type="InterPro" id="IPR015943">
    <property type="entry name" value="WD40/YVTN_repeat-like_dom_sf"/>
</dbReference>
<protein>
    <submittedName>
        <fullName evidence="8">LALA0S13e02630g1_1</fullName>
    </submittedName>
</protein>
<dbReference type="GO" id="GO:0032456">
    <property type="term" value="P:endocytic recycling"/>
    <property type="evidence" value="ECO:0007669"/>
    <property type="project" value="EnsemblFungi"/>
</dbReference>
<keyword evidence="4" id="KW-0819">tRNA processing</keyword>
<dbReference type="GeneID" id="34688337"/>
<dbReference type="GO" id="GO:0030234">
    <property type="term" value="F:enzyme regulator activity"/>
    <property type="evidence" value="ECO:0007669"/>
    <property type="project" value="EnsemblFungi"/>
</dbReference>
<evidence type="ECO:0000256" key="5">
    <source>
        <dbReference type="ARBA" id="ARBA00022737"/>
    </source>
</evidence>
<dbReference type="HOGENOM" id="CLU_002615_0_1_1"/>
<dbReference type="Gene3D" id="2.130.10.10">
    <property type="entry name" value="YVTN repeat-like/Quinoprotein amine dehydrogenase"/>
    <property type="match status" value="3"/>
</dbReference>
<keyword evidence="9" id="KW-1185">Reference proteome</keyword>